<name>A0A1E3ABM1_9FIRM</name>
<dbReference type="InterPro" id="IPR036412">
    <property type="entry name" value="HAD-like_sf"/>
</dbReference>
<dbReference type="InterPro" id="IPR023198">
    <property type="entry name" value="PGP-like_dom2"/>
</dbReference>
<dbReference type="EC" id="3.1.3.5" evidence="1"/>
<dbReference type="InterPro" id="IPR041492">
    <property type="entry name" value="HAD_2"/>
</dbReference>
<dbReference type="Pfam" id="PF13419">
    <property type="entry name" value="HAD_2"/>
    <property type="match status" value="1"/>
</dbReference>
<dbReference type="SFLD" id="SFLDG01129">
    <property type="entry name" value="C1.5:_HAD__Beta-PGM__Phosphata"/>
    <property type="match status" value="1"/>
</dbReference>
<dbReference type="InterPro" id="IPR023214">
    <property type="entry name" value="HAD_sf"/>
</dbReference>
<dbReference type="Proteomes" id="UP000094067">
    <property type="component" value="Unassembled WGS sequence"/>
</dbReference>
<dbReference type="RefSeq" id="WP_069152217.1">
    <property type="nucleotide sequence ID" value="NZ_MCGH01000002.1"/>
</dbReference>
<dbReference type="GO" id="GO:0004713">
    <property type="term" value="F:protein tyrosine kinase activity"/>
    <property type="evidence" value="ECO:0007669"/>
    <property type="project" value="TreeGrafter"/>
</dbReference>
<dbReference type="Gene3D" id="3.40.50.1000">
    <property type="entry name" value="HAD superfamily/HAD-like"/>
    <property type="match status" value="1"/>
</dbReference>
<dbReference type="PANTHER" id="PTHR43434:SF20">
    <property type="entry name" value="5'-NUCLEOTIDASE"/>
    <property type="match status" value="1"/>
</dbReference>
<keyword evidence="1" id="KW-0378">Hydrolase</keyword>
<dbReference type="AlphaFoldDB" id="A0A1E3ABM1"/>
<dbReference type="GO" id="GO:0005829">
    <property type="term" value="C:cytosol"/>
    <property type="evidence" value="ECO:0007669"/>
    <property type="project" value="TreeGrafter"/>
</dbReference>
<dbReference type="Gene3D" id="1.10.150.240">
    <property type="entry name" value="Putative phosphatase, domain 2"/>
    <property type="match status" value="1"/>
</dbReference>
<dbReference type="PATRIC" id="fig|1432052.4.peg.2307"/>
<gene>
    <name evidence="1" type="ORF">BEI61_02064</name>
</gene>
<proteinExistence type="predicted"/>
<protein>
    <submittedName>
        <fullName evidence="1">5'-nucleotidase</fullName>
        <ecNumber evidence="1">3.1.3.5</ecNumber>
    </submittedName>
</protein>
<dbReference type="SFLD" id="SFLDS00003">
    <property type="entry name" value="Haloacid_Dehalogenase"/>
    <property type="match status" value="1"/>
</dbReference>
<evidence type="ECO:0000313" key="1">
    <source>
        <dbReference type="EMBL" id="ODM06175.1"/>
    </source>
</evidence>
<accession>A0A1E3ABM1</accession>
<dbReference type="EMBL" id="MCGH01000002">
    <property type="protein sequence ID" value="ODM06175.1"/>
    <property type="molecule type" value="Genomic_DNA"/>
</dbReference>
<organism evidence="1 2">
    <name type="scientific">Eisenbergiella tayi</name>
    <dbReference type="NCBI Taxonomy" id="1432052"/>
    <lineage>
        <taxon>Bacteria</taxon>
        <taxon>Bacillati</taxon>
        <taxon>Bacillota</taxon>
        <taxon>Clostridia</taxon>
        <taxon>Lachnospirales</taxon>
        <taxon>Lachnospiraceae</taxon>
        <taxon>Eisenbergiella</taxon>
    </lineage>
</organism>
<dbReference type="PANTHER" id="PTHR43434">
    <property type="entry name" value="PHOSPHOGLYCOLATE PHOSPHATASE"/>
    <property type="match status" value="1"/>
</dbReference>
<reference evidence="1 2" key="1">
    <citation type="submission" date="2016-07" db="EMBL/GenBank/DDBJ databases">
        <title>Characterization of isolates of Eisenbergiella tayi derived from blood cultures, using whole genome sequencing.</title>
        <authorList>
            <person name="Burdz T."/>
            <person name="Wiebe D."/>
            <person name="Huynh C."/>
            <person name="Bernard K."/>
        </authorList>
    </citation>
    <scope>NUCLEOTIDE SEQUENCE [LARGE SCALE GENOMIC DNA]</scope>
    <source>
        <strain evidence="1 2">NML 110608</strain>
    </source>
</reference>
<dbReference type="InterPro" id="IPR050155">
    <property type="entry name" value="HAD-like_hydrolase_sf"/>
</dbReference>
<evidence type="ECO:0000313" key="2">
    <source>
        <dbReference type="Proteomes" id="UP000094067"/>
    </source>
</evidence>
<comment type="caution">
    <text evidence="1">The sequence shown here is derived from an EMBL/GenBank/DDBJ whole genome shotgun (WGS) entry which is preliminary data.</text>
</comment>
<dbReference type="GO" id="GO:0008253">
    <property type="term" value="F:5'-nucleotidase activity"/>
    <property type="evidence" value="ECO:0007669"/>
    <property type="project" value="UniProtKB-EC"/>
</dbReference>
<dbReference type="SUPFAM" id="SSF56784">
    <property type="entry name" value="HAD-like"/>
    <property type="match status" value="1"/>
</dbReference>
<sequence>MFSYILFDLDGTVSDPKIGITRSVQYALRALGIEEADLNRLEPFIGPPLRDSFREYYGLDEEQTEFAVSKYLDRSLNKGIYENVLYPGMKELLAGLKAMGCHLAIASSKLELSVKKILQYFSIGDNFEVVVGGEADGTRSRKEEIIEEILQRFFPDGNIPYDDIVMVGDRKFDIIGGREMGLHQIGVAYGYAPEGELEAAEAEYIVHSVEELEKILLP</sequence>